<evidence type="ECO:0000313" key="11">
    <source>
        <dbReference type="EMBL" id="TMP88416.1"/>
    </source>
</evidence>
<dbReference type="InterPro" id="IPR000415">
    <property type="entry name" value="Nitroreductase-like"/>
</dbReference>
<gene>
    <name evidence="11" type="ORF">CWC05_03015</name>
    <name evidence="10" type="ORF">TW72_09090</name>
</gene>
<dbReference type="EMBL" id="PNCG01000002">
    <property type="protein sequence ID" value="TMP88416.1"/>
    <property type="molecule type" value="Genomic_DNA"/>
</dbReference>
<accession>A0A0F4PXD9</accession>
<keyword evidence="4 7" id="KW-0521">NADP</keyword>
<evidence type="ECO:0000313" key="12">
    <source>
        <dbReference type="Proteomes" id="UP000033664"/>
    </source>
</evidence>
<keyword evidence="2 7" id="KW-0285">Flavoprotein</keyword>
<evidence type="ECO:0000256" key="3">
    <source>
        <dbReference type="ARBA" id="ARBA00022643"/>
    </source>
</evidence>
<keyword evidence="3 7" id="KW-0288">FMN</keyword>
<reference evidence="13" key="3">
    <citation type="submission" date="2019-06" db="EMBL/GenBank/DDBJ databases">
        <title>Co-occurence of chitin degradation, pigmentation and bioactivity in marine Pseudoalteromonas.</title>
        <authorList>
            <person name="Sonnenschein E.C."/>
            <person name="Bech P.K."/>
        </authorList>
    </citation>
    <scope>NUCLEOTIDE SEQUENCE [LARGE SCALE GENOMIC DNA]</scope>
    <source>
        <strain evidence="13">S2897</strain>
    </source>
</reference>
<keyword evidence="6 7" id="KW-0520">NAD</keyword>
<dbReference type="GeneID" id="58228645"/>
<feature type="binding site" description="in other chain" evidence="8">
    <location>
        <begin position="131"/>
        <end position="133"/>
    </location>
    <ligand>
        <name>FMN</name>
        <dbReference type="ChEBI" id="CHEBI:58210"/>
        <note>ligand shared between dimeric partners</note>
    </ligand>
</feature>
<feature type="binding site" evidence="8">
    <location>
        <position position="35"/>
    </location>
    <ligand>
        <name>FMN</name>
        <dbReference type="ChEBI" id="CHEBI:58210"/>
        <note>ligand shared between dimeric partners</note>
    </ligand>
</feature>
<dbReference type="Proteomes" id="UP000305874">
    <property type="component" value="Unassembled WGS sequence"/>
</dbReference>
<keyword evidence="5 7" id="KW-0560">Oxidoreductase</keyword>
<sequence length="183" mass="20466">MNAKELLLNRQSDSQLSFPGPNAQQLELIQQAALRVPDHGHLAPWKFVVLQERQREKLGDIFLQAAQKEDMGERVIERAASLPERAPMVIVCIMKYIEHDKVPWVEQVASASCATFAMQQAAFAQGLSGIWRTGAFAKSATVKQALKLTDDDEIVGFLYLGTPTVDCPKKRRHQVADFFTDSL</sequence>
<dbReference type="CDD" id="cd02135">
    <property type="entry name" value="YdjA-like"/>
    <property type="match status" value="1"/>
</dbReference>
<feature type="binding site" description="in other chain" evidence="8">
    <location>
        <begin position="10"/>
        <end position="12"/>
    </location>
    <ligand>
        <name>FMN</name>
        <dbReference type="ChEBI" id="CHEBI:58210"/>
        <note>ligand shared between dimeric partners</note>
    </ligand>
</feature>
<reference evidence="11 13" key="2">
    <citation type="submission" date="2017-12" db="EMBL/GenBank/DDBJ databases">
        <authorList>
            <person name="Paulsen S."/>
            <person name="Gram L.K."/>
        </authorList>
    </citation>
    <scope>NUCLEOTIDE SEQUENCE [LARGE SCALE GENOMIC DNA]</scope>
    <source>
        <strain evidence="11 13">S2897</strain>
    </source>
</reference>
<evidence type="ECO:0000256" key="2">
    <source>
        <dbReference type="ARBA" id="ARBA00022630"/>
    </source>
</evidence>
<dbReference type="Pfam" id="PF00881">
    <property type="entry name" value="Nitroreductase"/>
    <property type="match status" value="1"/>
</dbReference>
<dbReference type="GO" id="GO:0016491">
    <property type="term" value="F:oxidoreductase activity"/>
    <property type="evidence" value="ECO:0007669"/>
    <property type="project" value="UniProtKB-UniRule"/>
</dbReference>
<protein>
    <recommendedName>
        <fullName evidence="7">Putative NAD(P)H nitroreductase</fullName>
        <ecNumber evidence="7">1.-.-.-</ecNumber>
    </recommendedName>
</protein>
<evidence type="ECO:0000259" key="9">
    <source>
        <dbReference type="Pfam" id="PF00881"/>
    </source>
</evidence>
<dbReference type="AlphaFoldDB" id="A0A0F4PXD9"/>
<dbReference type="PATRIC" id="fig|151081.8.peg.366"/>
<dbReference type="PANTHER" id="PTHR43821">
    <property type="entry name" value="NAD(P)H NITROREDUCTASE YDJA-RELATED"/>
    <property type="match status" value="1"/>
</dbReference>
<evidence type="ECO:0000256" key="1">
    <source>
        <dbReference type="ARBA" id="ARBA00007118"/>
    </source>
</evidence>
<evidence type="ECO:0000256" key="4">
    <source>
        <dbReference type="ARBA" id="ARBA00022857"/>
    </source>
</evidence>
<dbReference type="InterPro" id="IPR052530">
    <property type="entry name" value="NAD(P)H_nitroreductase"/>
</dbReference>
<evidence type="ECO:0000313" key="10">
    <source>
        <dbReference type="EMBL" id="KJY99779.1"/>
    </source>
</evidence>
<evidence type="ECO:0000256" key="7">
    <source>
        <dbReference type="PIRNR" id="PIRNR000232"/>
    </source>
</evidence>
<feature type="domain" description="Nitroreductase" evidence="9">
    <location>
        <begin position="19"/>
        <end position="161"/>
    </location>
</feature>
<dbReference type="NCBIfam" id="NF008088">
    <property type="entry name" value="PRK10828.1"/>
    <property type="match status" value="1"/>
</dbReference>
<dbReference type="EMBL" id="JXXZ01000007">
    <property type="protein sequence ID" value="KJY99779.1"/>
    <property type="molecule type" value="Genomic_DNA"/>
</dbReference>
<feature type="binding site" evidence="8">
    <location>
        <position position="39"/>
    </location>
    <ligand>
        <name>FMN</name>
        <dbReference type="ChEBI" id="CHEBI:58210"/>
        <note>ligand shared between dimeric partners</note>
    </ligand>
</feature>
<dbReference type="OrthoDB" id="9804207at2"/>
<dbReference type="PANTHER" id="PTHR43821:SF1">
    <property type="entry name" value="NAD(P)H NITROREDUCTASE YDJA-RELATED"/>
    <property type="match status" value="1"/>
</dbReference>
<name>A0A0F4PXD9_9GAMM</name>
<reference evidence="11" key="4">
    <citation type="submission" date="2019-09" db="EMBL/GenBank/DDBJ databases">
        <title>Co-occurence of chitin degradation, pigmentation and bioactivity in marine Pseudoalteromonas.</title>
        <authorList>
            <person name="Sonnenschein E.C."/>
            <person name="Bech P.K."/>
        </authorList>
    </citation>
    <scope>NUCLEOTIDE SEQUENCE</scope>
    <source>
        <strain evidence="11">S2897</strain>
    </source>
</reference>
<dbReference type="STRING" id="151081.TW72_09090"/>
<dbReference type="SUPFAM" id="SSF55469">
    <property type="entry name" value="FMN-dependent nitroreductase-like"/>
    <property type="match status" value="1"/>
</dbReference>
<dbReference type="Proteomes" id="UP000033664">
    <property type="component" value="Unassembled WGS sequence"/>
</dbReference>
<dbReference type="PIRSF" id="PIRSF000232">
    <property type="entry name" value="YdjA"/>
    <property type="match status" value="1"/>
</dbReference>
<keyword evidence="12" id="KW-1185">Reference proteome</keyword>
<dbReference type="eggNOG" id="COG0778">
    <property type="taxonomic scope" value="Bacteria"/>
</dbReference>
<evidence type="ECO:0000256" key="6">
    <source>
        <dbReference type="ARBA" id="ARBA00023027"/>
    </source>
</evidence>
<dbReference type="InterPro" id="IPR029479">
    <property type="entry name" value="Nitroreductase"/>
</dbReference>
<organism evidence="10 12">
    <name type="scientific">Pseudoalteromonas ruthenica</name>
    <dbReference type="NCBI Taxonomy" id="151081"/>
    <lineage>
        <taxon>Bacteria</taxon>
        <taxon>Pseudomonadati</taxon>
        <taxon>Pseudomonadota</taxon>
        <taxon>Gammaproteobacteria</taxon>
        <taxon>Alteromonadales</taxon>
        <taxon>Pseudoalteromonadaceae</taxon>
        <taxon>Pseudoalteromonas</taxon>
    </lineage>
</organism>
<dbReference type="EC" id="1.-.-.-" evidence="7"/>
<proteinExistence type="inferred from homology"/>
<comment type="similarity">
    <text evidence="1 7">Belongs to the nitroreductase family.</text>
</comment>
<evidence type="ECO:0000256" key="5">
    <source>
        <dbReference type="ARBA" id="ARBA00023002"/>
    </source>
</evidence>
<dbReference type="RefSeq" id="WP_022946606.1">
    <property type="nucleotide sequence ID" value="NZ_CP023396.1"/>
</dbReference>
<comment type="caution">
    <text evidence="10">The sequence shown here is derived from an EMBL/GenBank/DDBJ whole genome shotgun (WGS) entry which is preliminary data.</text>
</comment>
<evidence type="ECO:0000256" key="8">
    <source>
        <dbReference type="PIRSR" id="PIRSR000232-1"/>
    </source>
</evidence>
<dbReference type="Gene3D" id="3.40.109.10">
    <property type="entry name" value="NADH Oxidase"/>
    <property type="match status" value="1"/>
</dbReference>
<comment type="cofactor">
    <cofactor evidence="8">
        <name>FMN</name>
        <dbReference type="ChEBI" id="CHEBI:58210"/>
    </cofactor>
    <text evidence="8">Binds 1 FMN per subunit.</text>
</comment>
<evidence type="ECO:0000313" key="13">
    <source>
        <dbReference type="Proteomes" id="UP000305874"/>
    </source>
</evidence>
<reference evidence="10 12" key="1">
    <citation type="journal article" date="2015" name="BMC Genomics">
        <title>Genome mining reveals unlocked bioactive potential of marine Gram-negative bacteria.</title>
        <authorList>
            <person name="Machado H."/>
            <person name="Sonnenschein E.C."/>
            <person name="Melchiorsen J."/>
            <person name="Gram L."/>
        </authorList>
    </citation>
    <scope>NUCLEOTIDE SEQUENCE [LARGE SCALE GENOMIC DNA]</scope>
    <source>
        <strain evidence="10 12">S3137</strain>
    </source>
</reference>
<dbReference type="InterPro" id="IPR026021">
    <property type="entry name" value="YdjA-like"/>
</dbReference>